<evidence type="ECO:0000313" key="5">
    <source>
        <dbReference type="EMBL" id="KAK5956730.1"/>
    </source>
</evidence>
<dbReference type="InterPro" id="IPR029510">
    <property type="entry name" value="Ald_DH_CS_GLU"/>
</dbReference>
<feature type="active site" evidence="2">
    <location>
        <position position="263"/>
    </location>
</feature>
<dbReference type="EMBL" id="JAKLMC020000004">
    <property type="protein sequence ID" value="KAK5956730.1"/>
    <property type="molecule type" value="Genomic_DNA"/>
</dbReference>
<dbReference type="PANTHER" id="PTHR43353">
    <property type="entry name" value="SUCCINATE-SEMIALDEHYDE DEHYDROGENASE, MITOCHONDRIAL"/>
    <property type="match status" value="1"/>
</dbReference>
<dbReference type="PANTHER" id="PTHR43353:SF6">
    <property type="entry name" value="CYTOPLASMIC ALDEHYDE DEHYDROGENASE (EUROFUNG)"/>
    <property type="match status" value="1"/>
</dbReference>
<sequence length="487" mass="52214">MGSASSPLSSFDTSSTIPLWLNGKPVTTAESFEIISPLTEKVLYKTAAASEKDALAAVDAAAAAQEAWAATKPTFRRDLFLKAADELVKRKDELWHYCNTETGSTEPYFAFDFSDALESLRSCAGLIHTASVGQTIPVGEEGRSAMLVPEPYGVVVSIAPWNAPCILGLRSFLGPLAMGNTVVVKGPEKAPACYWALADIFHKAGLPAGCLNTIIHKPDEGAKITSALIAAPAVKKINFTGSTAVGSAIASLAGKHLKPTVMELGGKAPAIVCEDADLNMAALNCTLGAFLYSGQICMSTERILVNKKIIDEFKEVLKATIDQVFPDKSGMVLVDKAPVSKVKKLLDDAVDKGAKVFYGDTKDTRLLSTAMRPVVLEDVKEGMDLYHTESFGPSVSLFVVENDEEAIKIANDTDYGLASAVFTKDLQRGIKIAKKIETGAVHINAMSVHDETNLPHGGAKKSGFGRFNGLQGLQEWTRWKTITWKDE</sequence>
<dbReference type="AlphaFoldDB" id="A0AAN8EV66"/>
<feature type="domain" description="Aldehyde dehydrogenase" evidence="4">
    <location>
        <begin position="30"/>
        <end position="482"/>
    </location>
</feature>
<dbReference type="GO" id="GO:0004777">
    <property type="term" value="F:succinate-semialdehyde dehydrogenase (NAD+) activity"/>
    <property type="evidence" value="ECO:0007669"/>
    <property type="project" value="TreeGrafter"/>
</dbReference>
<evidence type="ECO:0000256" key="3">
    <source>
        <dbReference type="RuleBase" id="RU003345"/>
    </source>
</evidence>
<evidence type="ECO:0000256" key="2">
    <source>
        <dbReference type="PROSITE-ProRule" id="PRU10007"/>
    </source>
</evidence>
<dbReference type="CDD" id="cd07105">
    <property type="entry name" value="ALDH_SaliADH"/>
    <property type="match status" value="1"/>
</dbReference>
<dbReference type="InterPro" id="IPR016162">
    <property type="entry name" value="Ald_DH_N"/>
</dbReference>
<dbReference type="Pfam" id="PF00171">
    <property type="entry name" value="Aldedh"/>
    <property type="match status" value="1"/>
</dbReference>
<proteinExistence type="inferred from homology"/>
<accession>A0AAN8EV66</accession>
<protein>
    <recommendedName>
        <fullName evidence="4">Aldehyde dehydrogenase domain-containing protein</fullName>
    </recommendedName>
</protein>
<keyword evidence="6" id="KW-1185">Reference proteome</keyword>
<dbReference type="InterPro" id="IPR016161">
    <property type="entry name" value="Ald_DH/histidinol_DH"/>
</dbReference>
<dbReference type="GO" id="GO:0009450">
    <property type="term" value="P:gamma-aminobutyric acid catabolic process"/>
    <property type="evidence" value="ECO:0007669"/>
    <property type="project" value="TreeGrafter"/>
</dbReference>
<evidence type="ECO:0000259" key="4">
    <source>
        <dbReference type="Pfam" id="PF00171"/>
    </source>
</evidence>
<reference evidence="5 6" key="1">
    <citation type="submission" date="2022-12" db="EMBL/GenBank/DDBJ databases">
        <title>Genomic features and morphological characterization of a novel Knufia sp. strain isolated from spacecraft assembly facility.</title>
        <authorList>
            <person name="Teixeira M."/>
            <person name="Chander A.M."/>
            <person name="Stajich J.E."/>
            <person name="Venkateswaran K."/>
        </authorList>
    </citation>
    <scope>NUCLEOTIDE SEQUENCE [LARGE SCALE GENOMIC DNA]</scope>
    <source>
        <strain evidence="5 6">FJI-L2-BK-P2</strain>
    </source>
</reference>
<dbReference type="Proteomes" id="UP001316803">
    <property type="component" value="Unassembled WGS sequence"/>
</dbReference>
<comment type="caution">
    <text evidence="5">The sequence shown here is derived from an EMBL/GenBank/DDBJ whole genome shotgun (WGS) entry which is preliminary data.</text>
</comment>
<organism evidence="5 6">
    <name type="scientific">Knufia fluminis</name>
    <dbReference type="NCBI Taxonomy" id="191047"/>
    <lineage>
        <taxon>Eukaryota</taxon>
        <taxon>Fungi</taxon>
        <taxon>Dikarya</taxon>
        <taxon>Ascomycota</taxon>
        <taxon>Pezizomycotina</taxon>
        <taxon>Eurotiomycetes</taxon>
        <taxon>Chaetothyriomycetidae</taxon>
        <taxon>Chaetothyriales</taxon>
        <taxon>Trichomeriaceae</taxon>
        <taxon>Knufia</taxon>
    </lineage>
</organism>
<dbReference type="InterPro" id="IPR015590">
    <property type="entry name" value="Aldehyde_DH_dom"/>
</dbReference>
<gene>
    <name evidence="5" type="ORF">OHC33_002217</name>
</gene>
<dbReference type="Gene3D" id="3.40.309.10">
    <property type="entry name" value="Aldehyde Dehydrogenase, Chain A, domain 2"/>
    <property type="match status" value="1"/>
</dbReference>
<evidence type="ECO:0000256" key="1">
    <source>
        <dbReference type="ARBA" id="ARBA00023002"/>
    </source>
</evidence>
<dbReference type="PROSITE" id="PS00687">
    <property type="entry name" value="ALDEHYDE_DEHYDR_GLU"/>
    <property type="match status" value="1"/>
</dbReference>
<comment type="similarity">
    <text evidence="3">Belongs to the aldehyde dehydrogenase family.</text>
</comment>
<dbReference type="Gene3D" id="3.40.605.10">
    <property type="entry name" value="Aldehyde Dehydrogenase, Chain A, domain 1"/>
    <property type="match status" value="1"/>
</dbReference>
<evidence type="ECO:0000313" key="6">
    <source>
        <dbReference type="Proteomes" id="UP001316803"/>
    </source>
</evidence>
<dbReference type="InterPro" id="IPR016163">
    <property type="entry name" value="Ald_DH_C"/>
</dbReference>
<name>A0AAN8EV66_9EURO</name>
<dbReference type="SUPFAM" id="SSF53720">
    <property type="entry name" value="ALDH-like"/>
    <property type="match status" value="1"/>
</dbReference>
<keyword evidence="1 3" id="KW-0560">Oxidoreductase</keyword>
<dbReference type="InterPro" id="IPR050740">
    <property type="entry name" value="Aldehyde_DH_Superfamily"/>
</dbReference>